<dbReference type="InterPro" id="IPR001715">
    <property type="entry name" value="CH_dom"/>
</dbReference>
<keyword evidence="4" id="KW-0472">Membrane</keyword>
<evidence type="ECO:0000256" key="8">
    <source>
        <dbReference type="SAM" id="MobiDB-lite"/>
    </source>
</evidence>
<feature type="compositionally biased region" description="Basic and acidic residues" evidence="8">
    <location>
        <begin position="1607"/>
        <end position="1629"/>
    </location>
</feature>
<feature type="compositionally biased region" description="Basic and acidic residues" evidence="8">
    <location>
        <begin position="788"/>
        <end position="797"/>
    </location>
</feature>
<feature type="region of interest" description="Disordered" evidence="8">
    <location>
        <begin position="1584"/>
        <end position="1690"/>
    </location>
</feature>
<feature type="domain" description="Calponin-homology (CH)" evidence="9">
    <location>
        <begin position="1"/>
        <end position="107"/>
    </location>
</feature>
<feature type="region of interest" description="Disordered" evidence="8">
    <location>
        <begin position="118"/>
        <end position="533"/>
    </location>
</feature>
<accession>H3CJR7</accession>
<feature type="compositionally biased region" description="Polar residues" evidence="8">
    <location>
        <begin position="128"/>
        <end position="137"/>
    </location>
</feature>
<feature type="compositionally biased region" description="Polar residues" evidence="8">
    <location>
        <begin position="1362"/>
        <end position="1376"/>
    </location>
</feature>
<dbReference type="GO" id="GO:0022008">
    <property type="term" value="P:neurogenesis"/>
    <property type="evidence" value="ECO:0007669"/>
    <property type="project" value="InterPro"/>
</dbReference>
<dbReference type="SMART" id="SM00382">
    <property type="entry name" value="AAA"/>
    <property type="match status" value="1"/>
</dbReference>
<feature type="region of interest" description="Disordered" evidence="8">
    <location>
        <begin position="652"/>
        <end position="708"/>
    </location>
</feature>
<dbReference type="InterPro" id="IPR003593">
    <property type="entry name" value="AAA+_ATPase"/>
</dbReference>
<dbReference type="OMA" id="TKYPEDP"/>
<evidence type="ECO:0000256" key="5">
    <source>
        <dbReference type="ARBA" id="ARBA00023242"/>
    </source>
</evidence>
<evidence type="ECO:0000256" key="1">
    <source>
        <dbReference type="ARBA" id="ARBA00004649"/>
    </source>
</evidence>
<evidence type="ECO:0000313" key="10">
    <source>
        <dbReference type="Ensembl" id="ENSTNIP00000008496.1"/>
    </source>
</evidence>
<evidence type="ECO:0000256" key="2">
    <source>
        <dbReference type="ARBA" id="ARBA00006255"/>
    </source>
</evidence>
<keyword evidence="5" id="KW-0539">Nucleus</keyword>
<dbReference type="InterPro" id="IPR027417">
    <property type="entry name" value="P-loop_NTPase"/>
</dbReference>
<feature type="compositionally biased region" description="Polar residues" evidence="8">
    <location>
        <begin position="1587"/>
        <end position="1603"/>
    </location>
</feature>
<reference evidence="10" key="3">
    <citation type="submission" date="2025-09" db="UniProtKB">
        <authorList>
            <consortium name="Ensembl"/>
        </authorList>
    </citation>
    <scope>IDENTIFICATION</scope>
</reference>
<protein>
    <recommendedName>
        <fullName evidence="6">Neuron navigator 3</fullName>
    </recommendedName>
</protein>
<comment type="subcellular location">
    <subcellularLocation>
        <location evidence="1">Nucleus outer membrane</location>
    </subcellularLocation>
</comment>
<proteinExistence type="inferred from homology"/>
<dbReference type="FunFam" id="3.40.50.300:FF:000316">
    <property type="entry name" value="Putative neuron navigator 3"/>
    <property type="match status" value="1"/>
</dbReference>
<feature type="compositionally biased region" description="Polar residues" evidence="8">
    <location>
        <begin position="963"/>
        <end position="973"/>
    </location>
</feature>
<dbReference type="Ensembl" id="ENSTNIT00000008664.1">
    <property type="protein sequence ID" value="ENSTNIP00000008496.1"/>
    <property type="gene ID" value="ENSTNIG00000005780.1"/>
</dbReference>
<dbReference type="SMART" id="SM00033">
    <property type="entry name" value="CH"/>
    <property type="match status" value="1"/>
</dbReference>
<feature type="compositionally biased region" description="Low complexity" evidence="8">
    <location>
        <begin position="1011"/>
        <end position="1048"/>
    </location>
</feature>
<dbReference type="InParanoid" id="H3CJR7"/>
<dbReference type="Pfam" id="PF00004">
    <property type="entry name" value="AAA"/>
    <property type="match status" value="1"/>
</dbReference>
<organism evidence="10 11">
    <name type="scientific">Tetraodon nigroviridis</name>
    <name type="common">Spotted green pufferfish</name>
    <name type="synonym">Chelonodon nigroviridis</name>
    <dbReference type="NCBI Taxonomy" id="99883"/>
    <lineage>
        <taxon>Eukaryota</taxon>
        <taxon>Metazoa</taxon>
        <taxon>Chordata</taxon>
        <taxon>Craniata</taxon>
        <taxon>Vertebrata</taxon>
        <taxon>Euteleostomi</taxon>
        <taxon>Actinopterygii</taxon>
        <taxon>Neopterygii</taxon>
        <taxon>Teleostei</taxon>
        <taxon>Neoteleostei</taxon>
        <taxon>Acanthomorphata</taxon>
        <taxon>Eupercaria</taxon>
        <taxon>Tetraodontiformes</taxon>
        <taxon>Tetradontoidea</taxon>
        <taxon>Tetraodontidae</taxon>
        <taxon>Tetraodon</taxon>
    </lineage>
</organism>
<dbReference type="PROSITE" id="PS50021">
    <property type="entry name" value="CH"/>
    <property type="match status" value="1"/>
</dbReference>
<feature type="compositionally biased region" description="Low complexity" evidence="8">
    <location>
        <begin position="118"/>
        <end position="127"/>
    </location>
</feature>
<feature type="compositionally biased region" description="Polar residues" evidence="8">
    <location>
        <begin position="1280"/>
        <end position="1304"/>
    </location>
</feature>
<feature type="compositionally biased region" description="Polar residues" evidence="8">
    <location>
        <begin position="172"/>
        <end position="191"/>
    </location>
</feature>
<dbReference type="InterPro" id="IPR039041">
    <property type="entry name" value="Nav/unc-53"/>
</dbReference>
<evidence type="ECO:0000256" key="7">
    <source>
        <dbReference type="SAM" id="Coils"/>
    </source>
</evidence>
<evidence type="ECO:0000256" key="6">
    <source>
        <dbReference type="ARBA" id="ARBA00067343"/>
    </source>
</evidence>
<dbReference type="Gene3D" id="1.10.418.10">
    <property type="entry name" value="Calponin-like domain"/>
    <property type="match status" value="1"/>
</dbReference>
<feature type="compositionally biased region" description="Polar residues" evidence="8">
    <location>
        <begin position="1192"/>
        <end position="1202"/>
    </location>
</feature>
<feature type="region of interest" description="Disordered" evidence="8">
    <location>
        <begin position="1075"/>
        <end position="1384"/>
    </location>
</feature>
<keyword evidence="11" id="KW-1185">Reference proteome</keyword>
<feature type="compositionally biased region" description="Polar residues" evidence="8">
    <location>
        <begin position="1668"/>
        <end position="1690"/>
    </location>
</feature>
<dbReference type="FunFam" id="1.10.418.10:FF:000018">
    <property type="entry name" value="Neuron navigator 2"/>
    <property type="match status" value="1"/>
</dbReference>
<feature type="compositionally biased region" description="Basic and acidic residues" evidence="8">
    <location>
        <begin position="1351"/>
        <end position="1361"/>
    </location>
</feature>
<dbReference type="GO" id="GO:0016887">
    <property type="term" value="F:ATP hydrolysis activity"/>
    <property type="evidence" value="ECO:0007669"/>
    <property type="project" value="InterPro"/>
</dbReference>
<comment type="similarity">
    <text evidence="2">Belongs to the Nav/unc-53 family.</text>
</comment>
<evidence type="ECO:0000256" key="4">
    <source>
        <dbReference type="ARBA" id="ARBA00023136"/>
    </source>
</evidence>
<dbReference type="InterPro" id="IPR057126">
    <property type="entry name" value="NAV1-like_ubiquitin-like"/>
</dbReference>
<feature type="region of interest" description="Disordered" evidence="8">
    <location>
        <begin position="1765"/>
        <end position="1802"/>
    </location>
</feature>
<feature type="compositionally biased region" description="Low complexity" evidence="8">
    <location>
        <begin position="313"/>
        <end position="322"/>
    </location>
</feature>
<dbReference type="PANTHER" id="PTHR12784:SF18">
    <property type="entry name" value="NEURON NAVIGATOR 3"/>
    <property type="match status" value="1"/>
</dbReference>
<dbReference type="SUPFAM" id="SSF52540">
    <property type="entry name" value="P-loop containing nucleoside triphosphate hydrolases"/>
    <property type="match status" value="2"/>
</dbReference>
<feature type="compositionally biased region" description="Low complexity" evidence="8">
    <location>
        <begin position="1789"/>
        <end position="1802"/>
    </location>
</feature>
<dbReference type="FunCoup" id="H3CJR7">
    <property type="interactions" value="390"/>
</dbReference>
<evidence type="ECO:0000313" key="11">
    <source>
        <dbReference type="Proteomes" id="UP000007303"/>
    </source>
</evidence>
<evidence type="ECO:0000259" key="9">
    <source>
        <dbReference type="PROSITE" id="PS50021"/>
    </source>
</evidence>
<dbReference type="InterPro" id="IPR036872">
    <property type="entry name" value="CH_dom_sf"/>
</dbReference>
<feature type="compositionally biased region" description="Polar residues" evidence="8">
    <location>
        <begin position="454"/>
        <end position="478"/>
    </location>
</feature>
<feature type="compositionally biased region" description="Polar residues" evidence="8">
    <location>
        <begin position="1318"/>
        <end position="1327"/>
    </location>
</feature>
<dbReference type="Pfam" id="PF25408">
    <property type="entry name" value="AAA_lid_NAV1"/>
    <property type="match status" value="1"/>
</dbReference>
<feature type="compositionally biased region" description="Low complexity" evidence="8">
    <location>
        <begin position="345"/>
        <end position="378"/>
    </location>
</feature>
<feature type="compositionally biased region" description="Low complexity" evidence="8">
    <location>
        <begin position="1259"/>
        <end position="1272"/>
    </location>
</feature>
<feature type="coiled-coil region" evidence="7">
    <location>
        <begin position="1481"/>
        <end position="1564"/>
    </location>
</feature>
<dbReference type="Pfam" id="PF23092">
    <property type="entry name" value="Ubiquitin_6"/>
    <property type="match status" value="1"/>
</dbReference>
<keyword evidence="3 7" id="KW-0175">Coiled coil</keyword>
<feature type="compositionally biased region" description="Polar residues" evidence="8">
    <location>
        <begin position="223"/>
        <end position="278"/>
    </location>
</feature>
<feature type="compositionally biased region" description="Basic and acidic residues" evidence="8">
    <location>
        <begin position="948"/>
        <end position="960"/>
    </location>
</feature>
<dbReference type="GO" id="GO:0005524">
    <property type="term" value="F:ATP binding"/>
    <property type="evidence" value="ECO:0007669"/>
    <property type="project" value="InterPro"/>
</dbReference>
<dbReference type="GO" id="GO:0005640">
    <property type="term" value="C:nuclear outer membrane"/>
    <property type="evidence" value="ECO:0007669"/>
    <property type="project" value="UniProtKB-SubCell"/>
</dbReference>
<feature type="compositionally biased region" description="Gly residues" evidence="8">
    <location>
        <begin position="1233"/>
        <end position="1243"/>
    </location>
</feature>
<reference evidence="10" key="2">
    <citation type="submission" date="2025-08" db="UniProtKB">
        <authorList>
            <consortium name="Ensembl"/>
        </authorList>
    </citation>
    <scope>IDENTIFICATION</scope>
</reference>
<feature type="compositionally biased region" description="Polar residues" evidence="8">
    <location>
        <begin position="819"/>
        <end position="829"/>
    </location>
</feature>
<feature type="compositionally biased region" description="Low complexity" evidence="8">
    <location>
        <begin position="511"/>
        <end position="526"/>
    </location>
</feature>
<evidence type="ECO:0000256" key="3">
    <source>
        <dbReference type="ARBA" id="ARBA00023054"/>
    </source>
</evidence>
<name>H3CJR7_TETNG</name>
<dbReference type="Gene3D" id="3.40.50.300">
    <property type="entry name" value="P-loop containing nucleotide triphosphate hydrolases"/>
    <property type="match status" value="1"/>
</dbReference>
<dbReference type="SUPFAM" id="SSF47576">
    <property type="entry name" value="Calponin-homology domain, CH-domain"/>
    <property type="match status" value="1"/>
</dbReference>
<dbReference type="GeneTree" id="ENSGT00940000158014"/>
<feature type="compositionally biased region" description="Low complexity" evidence="8">
    <location>
        <begin position="805"/>
        <end position="818"/>
    </location>
</feature>
<feature type="region of interest" description="Disordered" evidence="8">
    <location>
        <begin position="778"/>
        <end position="1063"/>
    </location>
</feature>
<feature type="compositionally biased region" description="Polar residues" evidence="8">
    <location>
        <begin position="2243"/>
        <end position="2259"/>
    </location>
</feature>
<dbReference type="Pfam" id="PF00307">
    <property type="entry name" value="CH"/>
    <property type="match status" value="1"/>
</dbReference>
<dbReference type="InterPro" id="IPR003959">
    <property type="entry name" value="ATPase_AAA_core"/>
</dbReference>
<dbReference type="Proteomes" id="UP000007303">
    <property type="component" value="Unassembled WGS sequence"/>
</dbReference>
<feature type="compositionally biased region" description="Basic and acidic residues" evidence="8">
    <location>
        <begin position="385"/>
        <end position="416"/>
    </location>
</feature>
<reference evidence="11" key="1">
    <citation type="journal article" date="2004" name="Nature">
        <title>Genome duplication in the teleost fish Tetraodon nigroviridis reveals the early vertebrate proto-karyotype.</title>
        <authorList>
            <person name="Jaillon O."/>
            <person name="Aury J.-M."/>
            <person name="Brunet F."/>
            <person name="Petit J.-L."/>
            <person name="Stange-Thomann N."/>
            <person name="Mauceli E."/>
            <person name="Bouneau L."/>
            <person name="Fischer C."/>
            <person name="Ozouf-Costaz C."/>
            <person name="Bernot A."/>
            <person name="Nicaud S."/>
            <person name="Jaffe D."/>
            <person name="Fisher S."/>
            <person name="Lutfalla G."/>
            <person name="Dossat C."/>
            <person name="Segurens B."/>
            <person name="Dasilva C."/>
            <person name="Salanoubat M."/>
            <person name="Levy M."/>
            <person name="Boudet N."/>
            <person name="Castellano S."/>
            <person name="Anthouard V."/>
            <person name="Jubin C."/>
            <person name="Castelli V."/>
            <person name="Katinka M."/>
            <person name="Vacherie B."/>
            <person name="Biemont C."/>
            <person name="Skalli Z."/>
            <person name="Cattolico L."/>
            <person name="Poulain J."/>
            <person name="De Berardinis V."/>
            <person name="Cruaud C."/>
            <person name="Duprat S."/>
            <person name="Brottier P."/>
            <person name="Coutanceau J.-P."/>
            <person name="Gouzy J."/>
            <person name="Parra G."/>
            <person name="Lardier G."/>
            <person name="Chapple C."/>
            <person name="McKernan K.J."/>
            <person name="McEwan P."/>
            <person name="Bosak S."/>
            <person name="Kellis M."/>
            <person name="Volff J.-N."/>
            <person name="Guigo R."/>
            <person name="Zody M.C."/>
            <person name="Mesirov J."/>
            <person name="Lindblad-Toh K."/>
            <person name="Birren B."/>
            <person name="Nusbaum C."/>
            <person name="Kahn D."/>
            <person name="Robinson-Rechavi M."/>
            <person name="Laudet V."/>
            <person name="Schachter V."/>
            <person name="Quetier F."/>
            <person name="Saurin W."/>
            <person name="Scarpelli C."/>
            <person name="Wincker P."/>
            <person name="Lander E.S."/>
            <person name="Weissenbach J."/>
            <person name="Roest Crollius H."/>
        </authorList>
    </citation>
    <scope>NUCLEOTIDE SEQUENCE [LARGE SCALE GENOMIC DNA]</scope>
</reference>
<sequence length="2304" mass="245066">QIYTDWANHYLAKSGCPRLIKDLSQDVTDGVLLAQIIQIIANEKVEDINGSPRSQSQMIENVDACLSFLDARGVNVQGLSAEASPEIRNGNLKSILGLFFILSRYYYQSLVELSQQTGSTASSSSGLKTQEMQSSLTARYASPPGHGGIGSPQKKNTRLPGPSRVPAAGSGVSRSPGSSNLNRRSQSFNSIDKSKPLQYASGNDREAARSLPAAGGMNGSSIGGTVTTSLSGQQLASAIPSPNASKSWRSKSMNLKHSATSSMLASPTHTPSQSQSNPAPECFLQHSSDGSKAGLGGGGPQRSMLDKFRLINPRSASRASPSVAEMALQEEDDLSECSEDGLTPAGSVCGSISSSAMGSSFAAPTKASSSSSSYSKASTNGNRPTSKDKEERSRSGKSKESDTSKEERDSFADPTKKSSKIASLIPKGGKPSSAKKDGGSSASSGIPKPGLKPPSTTTAKSQSHPQSQSQVALNSSGNMRGAEGPKLSKGGGQSGSFYVQRSIGGPEAKRTSMTSSTSTSALSGSTGMLGGNGVVQLPQQQQHNHPNTATVAPFMYSSRTFSENDCTMVAPADPCLSPTKGECVYSKTAKQCLEEISGEDPETRRMRTVKNIADLRQNLEETMSSLRGTQISHSTLETTFDTTVTTEVNGRGLPALTTRSSPMAWRLGQSQTPRLQAGDAPSMPSSYAPPRGSTTGSGTSAGRYSGHSDPSRFVNSAPCGHVCGTTSRLDKTSLLYCCWLHWELFLASNGIIKLLLHSNFSVYLTDSSLHLYARNTGRASDAASSREMSQRGSKEAPGDIDSWDDSSSVSSGLSDTLDNISTDDLNTPVYSAGGSSRKSRGGGAQVQKGSRSKHAEPEVSSSWAGAQDLKKVEEELDASMDPSGGAARWKSSSSSSSQAQCQYDEAGQKAAALAQMSQTGSWRRGMTAQVGITPPRSKGSSAALKTTGKTDDAKASEKVKVPSKSSAGIQRSPSDAGKSSGDEGKKPPSGIARPPAAGSFGYKKIPGPTGALITSSGATLTSGSATLGKAPKSSAAIGKGAGVAAVRKTSLDGSQPQDDGVLLSCSGSKVTLQYRSLPRPAKSSSGAAAAARSGHRSSSSSIDSNVSGKSAGGAATQAGAKRRDGKISDRSSPITINQTDKEKVSVSDQAGLSTSPKSSPTSSSASQSGLRQPGSKYPDIASPTFRRLFGTKASSKASSPGTPDSGKCPSILGSPHGTLARQASLDSPSSGTGSLGSAGGLSGGSSPLYGKTPDLCTDSPASSPASGLSLPSNARPWPVCSSSAGSKDTLSCQSMTSLHTSSESIDLPLGHHGPKVTRTGSVKSTLSEGMPLDRNTLPKKGLRYPPSSRQTSHDEGKEWLRSHSTGGLQDTGSQSPLSPPGATCTNAGKYHYSNLLSPTNINQYNLPPGSGSMSRSNSIPAQDSFDLYGEGHPLGGSANSLEERPRAISRSGSFRDSTDEVHGSSLSLVSSTSSLYSATEEKAHSEQIRKLRRELDASQEKVATLTSQLTANAHLVAAFEKSLSNMTCRLQSLTMTAEQKESELVELRETIEMLKTQNTDAQTAIQVALNGPDHLHKDLRIRRQHSSESMSSINSTASHSSMGSLGKDAEDKKKKKKSWVDSKSHELRSSFKQAFSKKKTKSQSAHDEMEEMTDSLPSSPKLQHDNRQGSVATLRSSPSTTDKSAPIWTSKNKQNGHMIYKHRSRLCECTEAEAEIVLQLKNELREKELKLTDIRLEALSSAHHLDQIREAMNRMQNEIETLKAENDRLKSSGNATPTATPVKAARPPSETSSTSSSSSRQSLGLSLNNLNITDTIMSDILLDDSYEGNLRKEGRSVRIVVAISGGPKTTKATKSQQFLVGSIGVSGKTKWDVLDGVIRRLFKEYVFRVDPHSSLGLSSDSIVCYRMGEVVRSHASEVPELLCGYLVGDSNVIRVNLKGVKENSIDSLVFDTLIPKPIIQRYLNLLMEHRRIILSGPSGTGKSFLATKLAEYIISQMGQEVTERNVASFSVDQNSSKELRQYLSSLAEQCSSEETDTELPTVVILDNLHHIGSLSDIFNGFLNCKYHKCPYVIGTMNQGVSTSPNLELHHNFRWVLCTNHTEPVKGFLGRFLRRKLIETEINKNTRNDLIKIIDWIPKTWQHLNCFLEAHSSSDVTIGPRLFLSCPMDVEGSRVWFTDLWNYSLVPYLLEAVREGLQLYGKRAAWEDPCKWVSDTYPWNAASLHGEGQALLQLRPEDVGYDGYSSSKEGASSKQVSQSDTEGDPLMNMLLRLQEAANYSSTQSCDSDSTSHHDEQLDSSLESAL</sequence>
<dbReference type="PANTHER" id="PTHR12784">
    <property type="entry name" value="STEERIN"/>
    <property type="match status" value="1"/>
</dbReference>
<feature type="region of interest" description="Disordered" evidence="8">
    <location>
        <begin position="2242"/>
        <end position="2304"/>
    </location>
</feature>
<feature type="compositionally biased region" description="Low complexity" evidence="8">
    <location>
        <begin position="1081"/>
        <end position="1109"/>
    </location>
</feature>
<feature type="compositionally biased region" description="Acidic residues" evidence="8">
    <location>
        <begin position="328"/>
        <end position="339"/>
    </location>
</feature>
<dbReference type="InterPro" id="IPR057568">
    <property type="entry name" value="CortBP2_NAV1-like_AAA_lid"/>
</dbReference>
<feature type="compositionally biased region" description="Low complexity" evidence="8">
    <location>
        <begin position="1153"/>
        <end position="1168"/>
    </location>
</feature>